<dbReference type="AlphaFoldDB" id="V4HXN6"/>
<proteinExistence type="predicted"/>
<feature type="region of interest" description="Disordered" evidence="1">
    <location>
        <begin position="1"/>
        <end position="59"/>
    </location>
</feature>
<dbReference type="Proteomes" id="UP000017820">
    <property type="component" value="Unassembled WGS sequence"/>
</dbReference>
<evidence type="ECO:0000313" key="2">
    <source>
        <dbReference type="EMBL" id="ESP94553.1"/>
    </source>
</evidence>
<dbReference type="EMBL" id="AUSV01000013">
    <property type="protein sequence ID" value="ESP94553.1"/>
    <property type="molecule type" value="Genomic_DNA"/>
</dbReference>
<sequence length="59" mass="6624">MQKHRLRGKPTMTMDTNAKHYGTFDVRRHPVPTPSSCPPQPQPRHPELDSGPITNGALH</sequence>
<comment type="caution">
    <text evidence="2">The sequence shown here is derived from an EMBL/GenBank/DDBJ whole genome shotgun (WGS) entry which is preliminary data.</text>
</comment>
<gene>
    <name evidence="2" type="ORF">PL2TA16_00553</name>
</gene>
<organism evidence="2 3">
    <name type="scientific">Pseudoalteromonas luteoviolacea (strain 2ta16)</name>
    <dbReference type="NCBI Taxonomy" id="1353533"/>
    <lineage>
        <taxon>Bacteria</taxon>
        <taxon>Pseudomonadati</taxon>
        <taxon>Pseudomonadota</taxon>
        <taxon>Gammaproteobacteria</taxon>
        <taxon>Alteromonadales</taxon>
        <taxon>Pseudoalteromonadaceae</taxon>
        <taxon>Pseudoalteromonas</taxon>
    </lineage>
</organism>
<dbReference type="RefSeq" id="WP_023397941.1">
    <property type="nucleotide sequence ID" value="NZ_AUSV01000013.1"/>
</dbReference>
<protein>
    <submittedName>
        <fullName evidence="2">Uncharacterized protein</fullName>
    </submittedName>
</protein>
<accession>V4HXN6</accession>
<evidence type="ECO:0000313" key="3">
    <source>
        <dbReference type="Proteomes" id="UP000017820"/>
    </source>
</evidence>
<evidence type="ECO:0000256" key="1">
    <source>
        <dbReference type="SAM" id="MobiDB-lite"/>
    </source>
</evidence>
<name>V4HXN6_PSEL2</name>
<feature type="compositionally biased region" description="Pro residues" evidence="1">
    <location>
        <begin position="31"/>
        <end position="43"/>
    </location>
</feature>
<reference evidence="2 3" key="1">
    <citation type="submission" date="2013-07" db="EMBL/GenBank/DDBJ databases">
        <title>Draft genome sequence of Pseudoalteromonas luteoviolacea 2ta16.</title>
        <authorList>
            <person name="Allen E.E."/>
            <person name="Azam F."/>
            <person name="Podell S."/>
        </authorList>
    </citation>
    <scope>NUCLEOTIDE SEQUENCE [LARGE SCALE GENOMIC DNA]</scope>
    <source>
        <strain evidence="2 3">2ta16</strain>
    </source>
</reference>